<feature type="transmembrane region" description="Helical" evidence="5">
    <location>
        <begin position="210"/>
        <end position="227"/>
    </location>
</feature>
<feature type="transmembrane region" description="Helical" evidence="5">
    <location>
        <begin position="257"/>
        <end position="275"/>
    </location>
</feature>
<feature type="transmembrane region" description="Helical" evidence="5">
    <location>
        <begin position="335"/>
        <end position="354"/>
    </location>
</feature>
<organism evidence="7 8">
    <name type="scientific">Microbulbifer flavimaris</name>
    <dbReference type="NCBI Taxonomy" id="1781068"/>
    <lineage>
        <taxon>Bacteria</taxon>
        <taxon>Pseudomonadati</taxon>
        <taxon>Pseudomonadota</taxon>
        <taxon>Gammaproteobacteria</taxon>
        <taxon>Cellvibrionales</taxon>
        <taxon>Microbulbiferaceae</taxon>
        <taxon>Microbulbifer</taxon>
    </lineage>
</organism>
<evidence type="ECO:0000256" key="3">
    <source>
        <dbReference type="ARBA" id="ARBA00022989"/>
    </source>
</evidence>
<dbReference type="RefSeq" id="WP_082679569.1">
    <property type="nucleotide sequence ID" value="NZ_LRFG02000004.1"/>
</dbReference>
<reference evidence="7" key="1">
    <citation type="submission" date="2017-08" db="EMBL/GenBank/DDBJ databases">
        <title>Microbulbifer marisrubri sp. nov., a halophilic alphaproteobacterium isolated from marine sediment of the Yellow Sea, China.</title>
        <authorList>
            <person name="Zhang G."/>
            <person name="Xiong Q."/>
        </authorList>
    </citation>
    <scope>NUCLEOTIDE SEQUENCE [LARGE SCALE GENOMIC DNA]</scope>
    <source>
        <strain evidence="7">WRN-8</strain>
    </source>
</reference>
<evidence type="ECO:0000259" key="6">
    <source>
        <dbReference type="Pfam" id="PF04932"/>
    </source>
</evidence>
<proteinExistence type="predicted"/>
<feature type="transmembrane region" description="Helical" evidence="5">
    <location>
        <begin position="361"/>
        <end position="379"/>
    </location>
</feature>
<keyword evidence="7" id="KW-0436">Ligase</keyword>
<keyword evidence="2 5" id="KW-0812">Transmembrane</keyword>
<accession>A0ABX4HXK3</accession>
<feature type="transmembrane region" description="Helical" evidence="5">
    <location>
        <begin position="12"/>
        <end position="41"/>
    </location>
</feature>
<dbReference type="Pfam" id="PF04932">
    <property type="entry name" value="Wzy_C"/>
    <property type="match status" value="1"/>
</dbReference>
<protein>
    <submittedName>
        <fullName evidence="7">O-antigen ligase domain-containing protein</fullName>
    </submittedName>
</protein>
<dbReference type="Proteomes" id="UP000218427">
    <property type="component" value="Unassembled WGS sequence"/>
</dbReference>
<keyword evidence="3 5" id="KW-1133">Transmembrane helix</keyword>
<dbReference type="EMBL" id="LRFG02000004">
    <property type="protein sequence ID" value="PCO04641.1"/>
    <property type="molecule type" value="Genomic_DNA"/>
</dbReference>
<feature type="transmembrane region" description="Helical" evidence="5">
    <location>
        <begin position="185"/>
        <end position="203"/>
    </location>
</feature>
<evidence type="ECO:0000256" key="2">
    <source>
        <dbReference type="ARBA" id="ARBA00022692"/>
    </source>
</evidence>
<dbReference type="GO" id="GO:0016874">
    <property type="term" value="F:ligase activity"/>
    <property type="evidence" value="ECO:0007669"/>
    <property type="project" value="UniProtKB-KW"/>
</dbReference>
<feature type="domain" description="O-antigen ligase-related" evidence="6">
    <location>
        <begin position="218"/>
        <end position="346"/>
    </location>
</feature>
<sequence length="407" mass="45981">MTLTYKSLFSFFLILAPLWWVLGFNVFIYPFFVLACCILGIKRLKLSLGFKEVFFVFFLLYCFSRLLLLLPWVDLSRWAASFYNLMLMASGFGFYLILKQSKRYSLAYCEILSVSFFYVASAYVLIFLYAFVVGNFQLEHLTLLGHIFSGVDLPGILNAAKTAIYSRVEWGFGFSTPRVVFLSDFPTSAALLIAVLSFAFFYLRGSCVTFYQALTVDFLAVLAVATTLSRVMFLSYIVAALVWYCVVYWGKLRKYRSLFVGLFVMLWCLVVFYAINYLPHIASLRSNSGSVRLESYLLAIELSLDHPFFGIGVKPLGLSDIHIPVGSHSTLLSTLVKFGYLGAFAVVVFFAGCVRDCVRRSGVAVAVRGVVPVILWMLFQDVDAYALQALLCFSVFGVLQRRSFNEV</sequence>
<feature type="transmembrane region" description="Helical" evidence="5">
    <location>
        <begin position="78"/>
        <end position="98"/>
    </location>
</feature>
<keyword evidence="4 5" id="KW-0472">Membrane</keyword>
<comment type="caution">
    <text evidence="7">The sequence shown here is derived from an EMBL/GenBank/DDBJ whole genome shotgun (WGS) entry which is preliminary data.</text>
</comment>
<evidence type="ECO:0000313" key="8">
    <source>
        <dbReference type="Proteomes" id="UP000218427"/>
    </source>
</evidence>
<comment type="subcellular location">
    <subcellularLocation>
        <location evidence="1">Membrane</location>
        <topology evidence="1">Multi-pass membrane protein</topology>
    </subcellularLocation>
</comment>
<keyword evidence="8" id="KW-1185">Reference proteome</keyword>
<feature type="transmembrane region" description="Helical" evidence="5">
    <location>
        <begin position="110"/>
        <end position="132"/>
    </location>
</feature>
<evidence type="ECO:0000256" key="1">
    <source>
        <dbReference type="ARBA" id="ARBA00004141"/>
    </source>
</evidence>
<name>A0ABX4HXK3_9GAMM</name>
<feature type="transmembrane region" description="Helical" evidence="5">
    <location>
        <begin position="53"/>
        <end position="72"/>
    </location>
</feature>
<evidence type="ECO:0000313" key="7">
    <source>
        <dbReference type="EMBL" id="PCO04641.1"/>
    </source>
</evidence>
<evidence type="ECO:0000256" key="4">
    <source>
        <dbReference type="ARBA" id="ARBA00023136"/>
    </source>
</evidence>
<feature type="transmembrane region" description="Helical" evidence="5">
    <location>
        <begin position="233"/>
        <end position="250"/>
    </location>
</feature>
<evidence type="ECO:0000256" key="5">
    <source>
        <dbReference type="SAM" id="Phobius"/>
    </source>
</evidence>
<gene>
    <name evidence="7" type="ORF">AWR36_011535</name>
</gene>
<dbReference type="InterPro" id="IPR007016">
    <property type="entry name" value="O-antigen_ligase-rel_domated"/>
</dbReference>